<dbReference type="Proteomes" id="UP001595969">
    <property type="component" value="Unassembled WGS sequence"/>
</dbReference>
<keyword evidence="1" id="KW-0805">Transcription regulation</keyword>
<dbReference type="InterPro" id="IPR028978">
    <property type="entry name" value="Chorismate_lyase_/UTRA_dom_sf"/>
</dbReference>
<evidence type="ECO:0000256" key="2">
    <source>
        <dbReference type="ARBA" id="ARBA00023125"/>
    </source>
</evidence>
<dbReference type="Gene3D" id="3.40.1410.10">
    <property type="entry name" value="Chorismate lyase-like"/>
    <property type="match status" value="1"/>
</dbReference>
<dbReference type="SMART" id="SM00345">
    <property type="entry name" value="HTH_GNTR"/>
    <property type="match status" value="1"/>
</dbReference>
<dbReference type="PANTHER" id="PTHR44846">
    <property type="entry name" value="MANNOSYL-D-GLYCERATE TRANSPORT/METABOLISM SYSTEM REPRESSOR MNGR-RELATED"/>
    <property type="match status" value="1"/>
</dbReference>
<keyword evidence="3" id="KW-0804">Transcription</keyword>
<dbReference type="Gene3D" id="1.10.10.10">
    <property type="entry name" value="Winged helix-like DNA-binding domain superfamily/Winged helix DNA-binding domain"/>
    <property type="match status" value="1"/>
</dbReference>
<evidence type="ECO:0000313" key="6">
    <source>
        <dbReference type="Proteomes" id="UP001595969"/>
    </source>
</evidence>
<keyword evidence="6" id="KW-1185">Reference proteome</keyword>
<dbReference type="SMART" id="SM00866">
    <property type="entry name" value="UTRA"/>
    <property type="match status" value="1"/>
</dbReference>
<dbReference type="InterPro" id="IPR000524">
    <property type="entry name" value="Tscrpt_reg_HTH_GntR"/>
</dbReference>
<accession>A0ABV9N1K1</accession>
<dbReference type="EMBL" id="JBHSGS010000064">
    <property type="protein sequence ID" value="MFC4720498.1"/>
    <property type="molecule type" value="Genomic_DNA"/>
</dbReference>
<dbReference type="SUPFAM" id="SSF64288">
    <property type="entry name" value="Chorismate lyase-like"/>
    <property type="match status" value="1"/>
</dbReference>
<dbReference type="RefSeq" id="WP_204654678.1">
    <property type="nucleotide sequence ID" value="NZ_JAFBFD010000035.1"/>
</dbReference>
<gene>
    <name evidence="5" type="ORF">ACFO5I_12270</name>
</gene>
<dbReference type="PROSITE" id="PS50949">
    <property type="entry name" value="HTH_GNTR"/>
    <property type="match status" value="1"/>
</dbReference>
<dbReference type="Pfam" id="PF00392">
    <property type="entry name" value="GntR"/>
    <property type="match status" value="1"/>
</dbReference>
<evidence type="ECO:0000256" key="1">
    <source>
        <dbReference type="ARBA" id="ARBA00023015"/>
    </source>
</evidence>
<protein>
    <submittedName>
        <fullName evidence="5">GntR family transcriptional regulator</fullName>
    </submittedName>
</protein>
<name>A0ABV9N1K1_9ENTE</name>
<dbReference type="Pfam" id="PF07702">
    <property type="entry name" value="UTRA"/>
    <property type="match status" value="1"/>
</dbReference>
<comment type="caution">
    <text evidence="5">The sequence shown here is derived from an EMBL/GenBank/DDBJ whole genome shotgun (WGS) entry which is preliminary data.</text>
</comment>
<dbReference type="CDD" id="cd07377">
    <property type="entry name" value="WHTH_GntR"/>
    <property type="match status" value="1"/>
</dbReference>
<feature type="domain" description="HTH gntR-type" evidence="4">
    <location>
        <begin position="1"/>
        <end position="69"/>
    </location>
</feature>
<dbReference type="SUPFAM" id="SSF46785">
    <property type="entry name" value="Winged helix' DNA-binding domain"/>
    <property type="match status" value="1"/>
</dbReference>
<dbReference type="PRINTS" id="PR00035">
    <property type="entry name" value="HTHGNTR"/>
</dbReference>
<organism evidence="5 6">
    <name type="scientific">Enterococcus lemanii</name>
    <dbReference type="NCBI Taxonomy" id="1159752"/>
    <lineage>
        <taxon>Bacteria</taxon>
        <taxon>Bacillati</taxon>
        <taxon>Bacillota</taxon>
        <taxon>Bacilli</taxon>
        <taxon>Lactobacillales</taxon>
        <taxon>Enterococcaceae</taxon>
        <taxon>Enterococcus</taxon>
    </lineage>
</organism>
<evidence type="ECO:0000256" key="3">
    <source>
        <dbReference type="ARBA" id="ARBA00023163"/>
    </source>
</evidence>
<evidence type="ECO:0000313" key="5">
    <source>
        <dbReference type="EMBL" id="MFC4720498.1"/>
    </source>
</evidence>
<dbReference type="InterPro" id="IPR050679">
    <property type="entry name" value="Bact_HTH_transcr_reg"/>
</dbReference>
<dbReference type="InterPro" id="IPR011663">
    <property type="entry name" value="UTRA"/>
</dbReference>
<reference evidence="6" key="1">
    <citation type="journal article" date="2019" name="Int. J. Syst. Evol. Microbiol.">
        <title>The Global Catalogue of Microorganisms (GCM) 10K type strain sequencing project: providing services to taxonomists for standard genome sequencing and annotation.</title>
        <authorList>
            <consortium name="The Broad Institute Genomics Platform"/>
            <consortium name="The Broad Institute Genome Sequencing Center for Infectious Disease"/>
            <person name="Wu L."/>
            <person name="Ma J."/>
        </authorList>
    </citation>
    <scope>NUCLEOTIDE SEQUENCE [LARGE SCALE GENOMIC DNA]</scope>
    <source>
        <strain evidence="6">CGMCC 1.19032</strain>
    </source>
</reference>
<keyword evidence="2" id="KW-0238">DNA-binding</keyword>
<dbReference type="InterPro" id="IPR036388">
    <property type="entry name" value="WH-like_DNA-bd_sf"/>
</dbReference>
<dbReference type="InterPro" id="IPR036390">
    <property type="entry name" value="WH_DNA-bd_sf"/>
</dbReference>
<evidence type="ECO:0000259" key="4">
    <source>
        <dbReference type="PROSITE" id="PS50949"/>
    </source>
</evidence>
<dbReference type="PANTHER" id="PTHR44846:SF4">
    <property type="entry name" value="HTH GNTR-TYPE DOMAIN-CONTAINING PROTEIN"/>
    <property type="match status" value="1"/>
</dbReference>
<proteinExistence type="predicted"/>
<sequence>MNAKELEEKLIADIYSGIFESAMGKLPSEPELIKQYGVTRYALRNALASLVAQGLVYQAQGKGTFIRQRQQNQYVTLNDTTGLTNAARHKGKKLTTISAKLSVVTGKEAHFYPTDTKIDPEEELYFVERLRYLEDQPFVMEYSYYRKKQVPYLDQEIIEGSIYSYLKENVGLNLGFSDKFIYCDECMQDSVAEVLQLTKGMPVLILEDEAYLAKGDLFNFSKLYYHYKQSKFFLLSKVE</sequence>